<sequence length="140" mass="16909">MELPKQEAEELQSKEQEDDFSEKPRKVRWSLELEEVHYFVPLPQKKDSRWKKTIKCIKEKALDWKHNPLMILGDLHDRNNLHLLHNGLVFLTRKVNNRSDKVDCEDIHDINKYWDELFELYSTREVVSCDDNDRRNSKFA</sequence>
<feature type="region of interest" description="Disordered" evidence="1">
    <location>
        <begin position="1"/>
        <end position="24"/>
    </location>
</feature>
<keyword evidence="3" id="KW-1185">Reference proteome</keyword>
<dbReference type="Proteomes" id="UP000275408">
    <property type="component" value="Unassembled WGS sequence"/>
</dbReference>
<evidence type="ECO:0000256" key="1">
    <source>
        <dbReference type="SAM" id="MobiDB-lite"/>
    </source>
</evidence>
<proteinExistence type="predicted"/>
<gene>
    <name evidence="2" type="ORF">pdam_00016141</name>
</gene>
<organism evidence="2 3">
    <name type="scientific">Pocillopora damicornis</name>
    <name type="common">Cauliflower coral</name>
    <name type="synonym">Millepora damicornis</name>
    <dbReference type="NCBI Taxonomy" id="46731"/>
    <lineage>
        <taxon>Eukaryota</taxon>
        <taxon>Metazoa</taxon>
        <taxon>Cnidaria</taxon>
        <taxon>Anthozoa</taxon>
        <taxon>Hexacorallia</taxon>
        <taxon>Scleractinia</taxon>
        <taxon>Astrocoeniina</taxon>
        <taxon>Pocilloporidae</taxon>
        <taxon>Pocillopora</taxon>
    </lineage>
</organism>
<dbReference type="EMBL" id="RCHS01000755">
    <property type="protein sequence ID" value="RMX56990.1"/>
    <property type="molecule type" value="Genomic_DNA"/>
</dbReference>
<dbReference type="AlphaFoldDB" id="A0A3M6UTL9"/>
<name>A0A3M6UTL9_POCDA</name>
<evidence type="ECO:0000313" key="2">
    <source>
        <dbReference type="EMBL" id="RMX56990.1"/>
    </source>
</evidence>
<protein>
    <submittedName>
        <fullName evidence="2">Uncharacterized protein</fullName>
    </submittedName>
</protein>
<reference evidence="2 3" key="1">
    <citation type="journal article" date="2018" name="Sci. Rep.">
        <title>Comparative analysis of the Pocillopora damicornis genome highlights role of immune system in coral evolution.</title>
        <authorList>
            <person name="Cunning R."/>
            <person name="Bay R.A."/>
            <person name="Gillette P."/>
            <person name="Baker A.C."/>
            <person name="Traylor-Knowles N."/>
        </authorList>
    </citation>
    <scope>NUCLEOTIDE SEQUENCE [LARGE SCALE GENOMIC DNA]</scope>
    <source>
        <strain evidence="2">RSMAS</strain>
        <tissue evidence="2">Whole animal</tissue>
    </source>
</reference>
<accession>A0A3M6UTL9</accession>
<comment type="caution">
    <text evidence="2">The sequence shown here is derived from an EMBL/GenBank/DDBJ whole genome shotgun (WGS) entry which is preliminary data.</text>
</comment>
<evidence type="ECO:0000313" key="3">
    <source>
        <dbReference type="Proteomes" id="UP000275408"/>
    </source>
</evidence>